<dbReference type="GO" id="GO:0006364">
    <property type="term" value="P:rRNA processing"/>
    <property type="evidence" value="ECO:0007669"/>
    <property type="project" value="InterPro"/>
</dbReference>
<reference evidence="6 7" key="1">
    <citation type="submission" date="2014-03" db="EMBL/GenBank/DDBJ databases">
        <title>Draft genome of the hookworm Oesophagostomum dentatum.</title>
        <authorList>
            <person name="Mitreva M."/>
        </authorList>
    </citation>
    <scope>NUCLEOTIDE SEQUENCE [LARGE SCALE GENOMIC DNA]</scope>
    <source>
        <strain evidence="6 7">OD-Hann</strain>
    </source>
</reference>
<keyword evidence="7" id="KW-1185">Reference proteome</keyword>
<dbReference type="PANTHER" id="PTHR14150:SF12">
    <property type="entry name" value="U3 SMALL NUCLEOLAR RNA-ASSOCIATED PROTEIN 14 HOMOLOG A"/>
    <property type="match status" value="1"/>
</dbReference>
<dbReference type="InterPro" id="IPR006709">
    <property type="entry name" value="SSU_processome_Utp14"/>
</dbReference>
<dbReference type="OrthoDB" id="277439at2759"/>
<evidence type="ECO:0000256" key="3">
    <source>
        <dbReference type="ARBA" id="ARBA00022553"/>
    </source>
</evidence>
<evidence type="ECO:0000256" key="4">
    <source>
        <dbReference type="ARBA" id="ARBA00023242"/>
    </source>
</evidence>
<keyword evidence="3" id="KW-0597">Phosphoprotein</keyword>
<feature type="non-terminal residue" evidence="6">
    <location>
        <position position="1"/>
    </location>
</feature>
<keyword evidence="4" id="KW-0539">Nucleus</keyword>
<dbReference type="GO" id="GO:0032040">
    <property type="term" value="C:small-subunit processome"/>
    <property type="evidence" value="ECO:0007669"/>
    <property type="project" value="InterPro"/>
</dbReference>
<dbReference type="EMBL" id="KN578029">
    <property type="protein sequence ID" value="KHJ82644.1"/>
    <property type="molecule type" value="Genomic_DNA"/>
</dbReference>
<name>A0A0B1SCM4_OESDE</name>
<organism evidence="6 7">
    <name type="scientific">Oesophagostomum dentatum</name>
    <name type="common">Nodular worm</name>
    <dbReference type="NCBI Taxonomy" id="61180"/>
    <lineage>
        <taxon>Eukaryota</taxon>
        <taxon>Metazoa</taxon>
        <taxon>Ecdysozoa</taxon>
        <taxon>Nematoda</taxon>
        <taxon>Chromadorea</taxon>
        <taxon>Rhabditida</taxon>
        <taxon>Rhabditina</taxon>
        <taxon>Rhabditomorpha</taxon>
        <taxon>Strongyloidea</taxon>
        <taxon>Strongylidae</taxon>
        <taxon>Oesophagostomum</taxon>
    </lineage>
</organism>
<evidence type="ECO:0000256" key="1">
    <source>
        <dbReference type="ARBA" id="ARBA00004604"/>
    </source>
</evidence>
<dbReference type="PANTHER" id="PTHR14150">
    <property type="entry name" value="U3 SMALL NUCLEOLAR RNA-ASSOCIATED PROTEIN 14"/>
    <property type="match status" value="1"/>
</dbReference>
<comment type="subcellular location">
    <subcellularLocation>
        <location evidence="1">Nucleus</location>
        <location evidence="1">Nucleolus</location>
    </subcellularLocation>
</comment>
<dbReference type="Proteomes" id="UP000053660">
    <property type="component" value="Unassembled WGS sequence"/>
</dbReference>
<comment type="similarity">
    <text evidence="2">Belongs to the UTP14 family.</text>
</comment>
<feature type="region of interest" description="Disordered" evidence="5">
    <location>
        <begin position="162"/>
        <end position="225"/>
    </location>
</feature>
<evidence type="ECO:0000256" key="5">
    <source>
        <dbReference type="SAM" id="MobiDB-lite"/>
    </source>
</evidence>
<feature type="region of interest" description="Disordered" evidence="5">
    <location>
        <begin position="93"/>
        <end position="147"/>
    </location>
</feature>
<dbReference type="AlphaFoldDB" id="A0A0B1SCM4"/>
<evidence type="ECO:0000313" key="6">
    <source>
        <dbReference type="EMBL" id="KHJ82644.1"/>
    </source>
</evidence>
<gene>
    <name evidence="6" type="ORF">OESDEN_17662</name>
</gene>
<accession>A0A0B1SCM4</accession>
<protein>
    <submittedName>
        <fullName evidence="6">Uncharacterized protein</fullName>
    </submittedName>
</protein>
<evidence type="ECO:0000313" key="7">
    <source>
        <dbReference type="Proteomes" id="UP000053660"/>
    </source>
</evidence>
<sequence length="225" mass="25563">LLVISIHFTFRYHRILKRQKRKQLIKEFDELLVRDPEAAKEKLKELENQRIIERGSLKHRARTKFQQDVVKYAGRDSKAKQVLEEHFRLGKELKSKVPMESSSDEEEEEEQEKKMSVSEMIKSAAVAAAKSDGTSGGPDDEDAAGEARVALFELRAKKRRELEAARSRAAKKPTDSEPIFEQESDWTFVSTSSKAQPESADGENESESKADLAETQKPTDPSEGW</sequence>
<dbReference type="Pfam" id="PF04615">
    <property type="entry name" value="Utp14"/>
    <property type="match status" value="1"/>
</dbReference>
<evidence type="ECO:0000256" key="2">
    <source>
        <dbReference type="ARBA" id="ARBA00007774"/>
    </source>
</evidence>
<feature type="compositionally biased region" description="Polar residues" evidence="5">
    <location>
        <begin position="185"/>
        <end position="196"/>
    </location>
</feature>
<proteinExistence type="inferred from homology"/>